<dbReference type="PANTHER" id="PTHR22999:SF23">
    <property type="entry name" value="SORTING NEXIN-16"/>
    <property type="match status" value="1"/>
</dbReference>
<evidence type="ECO:0000259" key="17">
    <source>
        <dbReference type="PROSITE" id="PS50195"/>
    </source>
</evidence>
<evidence type="ECO:0000256" key="12">
    <source>
        <dbReference type="ARBA" id="ARBA00023136"/>
    </source>
</evidence>
<gene>
    <name evidence="18" type="ORF">HOLleu_12421</name>
</gene>
<evidence type="ECO:0000256" key="5">
    <source>
        <dbReference type="ARBA" id="ARBA00022448"/>
    </source>
</evidence>
<dbReference type="PROSITE" id="PS50195">
    <property type="entry name" value="PX"/>
    <property type="match status" value="1"/>
</dbReference>
<dbReference type="GO" id="GO:0031902">
    <property type="term" value="C:late endosome membrane"/>
    <property type="evidence" value="ECO:0007669"/>
    <property type="project" value="UniProtKB-SubCell"/>
</dbReference>
<sequence length="467" mass="52528">MLHSPWMYRERRNRPRSKEASQQNSTSKNTAPVAATGNMSDCKQSSERLSKSPDPADSKNSQKAAAACRDHCQEEDNRRIGEFRGNIISQEEDISVDGHQSSSHFAVIPVNDTDSVDSCGKAYTSQDGRTQDFYTSHLDCGSNVNCSVQHLESSCILGETQIYEEGSEMGNTHWSHSYTGVRQPVTMRPSCRSDAAELGISDDLNDLYVPIVGYEMMEQRAKFTVFKLHVQKNAKESWFIFRRYTDFVRLNDQLQYLFPNFRLALPPKRWFGNNFDPMFLEDRQLGLQAFLNNICGHKDIVQSDCVREFLCVDDPPGPHDSIEESRALCESLEETVYTLRKDLAERDRKIETLSEELSRALRRIEELTMQQMMPDGQVAVSSSGSEATDVDRQSCAEADQQDYTPDQEEEPIVSSFSDAKPSLPPIQTKGDTPPAFTAIPLDSDTTQNSKDASLSALVANQEVIQVT</sequence>
<dbReference type="SMART" id="SM00312">
    <property type="entry name" value="PX"/>
    <property type="match status" value="1"/>
</dbReference>
<dbReference type="Pfam" id="PF00787">
    <property type="entry name" value="PX"/>
    <property type="match status" value="1"/>
</dbReference>
<protein>
    <recommendedName>
        <fullName evidence="15">Sorting nexin-16</fullName>
    </recommendedName>
</protein>
<feature type="domain" description="PX" evidence="17">
    <location>
        <begin position="204"/>
        <end position="317"/>
    </location>
</feature>
<dbReference type="GO" id="GO:0031901">
    <property type="term" value="C:early endosome membrane"/>
    <property type="evidence" value="ECO:0007669"/>
    <property type="project" value="UniProtKB-SubCell"/>
</dbReference>
<feature type="compositionally biased region" description="Polar residues" evidence="16">
    <location>
        <begin position="20"/>
        <end position="30"/>
    </location>
</feature>
<evidence type="ECO:0000256" key="3">
    <source>
        <dbReference type="ARBA" id="ARBA00004492"/>
    </source>
</evidence>
<evidence type="ECO:0000256" key="1">
    <source>
        <dbReference type="ARBA" id="ARBA00004146"/>
    </source>
</evidence>
<dbReference type="GO" id="GO:0045022">
    <property type="term" value="P:early endosome to late endosome transport"/>
    <property type="evidence" value="ECO:0007669"/>
    <property type="project" value="TreeGrafter"/>
</dbReference>
<keyword evidence="8" id="KW-0967">Endosome</keyword>
<dbReference type="AlphaFoldDB" id="A0A9Q1HCY5"/>
<evidence type="ECO:0000256" key="8">
    <source>
        <dbReference type="ARBA" id="ARBA00022753"/>
    </source>
</evidence>
<dbReference type="FunFam" id="3.30.1520.10:FF:000011">
    <property type="entry name" value="Putative sorting nexin-16"/>
    <property type="match status" value="1"/>
</dbReference>
<evidence type="ECO:0000256" key="11">
    <source>
        <dbReference type="ARBA" id="ARBA00023121"/>
    </source>
</evidence>
<dbReference type="OrthoDB" id="76516at2759"/>
<evidence type="ECO:0000256" key="2">
    <source>
        <dbReference type="ARBA" id="ARBA00004371"/>
    </source>
</evidence>
<feature type="region of interest" description="Disordered" evidence="16">
    <location>
        <begin position="369"/>
        <end position="449"/>
    </location>
</feature>
<evidence type="ECO:0000256" key="9">
    <source>
        <dbReference type="ARBA" id="ARBA00022927"/>
    </source>
</evidence>
<keyword evidence="13" id="KW-0458">Lysosome</keyword>
<feature type="region of interest" description="Disordered" evidence="16">
    <location>
        <begin position="1"/>
        <end position="67"/>
    </location>
</feature>
<dbReference type="InterPro" id="IPR036871">
    <property type="entry name" value="PX_dom_sf"/>
</dbReference>
<organism evidence="18 19">
    <name type="scientific">Holothuria leucospilota</name>
    <name type="common">Black long sea cucumber</name>
    <name type="synonym">Mertensiothuria leucospilota</name>
    <dbReference type="NCBI Taxonomy" id="206669"/>
    <lineage>
        <taxon>Eukaryota</taxon>
        <taxon>Metazoa</taxon>
        <taxon>Echinodermata</taxon>
        <taxon>Eleutherozoa</taxon>
        <taxon>Echinozoa</taxon>
        <taxon>Holothuroidea</taxon>
        <taxon>Aspidochirotacea</taxon>
        <taxon>Aspidochirotida</taxon>
        <taxon>Holothuriidae</taxon>
        <taxon>Holothuria</taxon>
    </lineage>
</organism>
<keyword evidence="7" id="KW-0597">Phosphoprotein</keyword>
<dbReference type="Proteomes" id="UP001152320">
    <property type="component" value="Chromosome 5"/>
</dbReference>
<evidence type="ECO:0000256" key="4">
    <source>
        <dbReference type="ARBA" id="ARBA00004496"/>
    </source>
</evidence>
<evidence type="ECO:0000313" key="18">
    <source>
        <dbReference type="EMBL" id="KAJ8041564.1"/>
    </source>
</evidence>
<keyword evidence="6" id="KW-0963">Cytoplasm</keyword>
<dbReference type="GO" id="GO:0035091">
    <property type="term" value="F:phosphatidylinositol binding"/>
    <property type="evidence" value="ECO:0007669"/>
    <property type="project" value="InterPro"/>
</dbReference>
<dbReference type="SUPFAM" id="SSF64268">
    <property type="entry name" value="PX domain"/>
    <property type="match status" value="1"/>
</dbReference>
<keyword evidence="10" id="KW-0175">Coiled coil</keyword>
<accession>A0A9Q1HCY5</accession>
<evidence type="ECO:0000313" key="19">
    <source>
        <dbReference type="Proteomes" id="UP001152320"/>
    </source>
</evidence>
<evidence type="ECO:0000256" key="7">
    <source>
        <dbReference type="ARBA" id="ARBA00022553"/>
    </source>
</evidence>
<dbReference type="GO" id="GO:0005764">
    <property type="term" value="C:lysosome"/>
    <property type="evidence" value="ECO:0007669"/>
    <property type="project" value="UniProtKB-SubCell"/>
</dbReference>
<dbReference type="EMBL" id="JAIZAY010000005">
    <property type="protein sequence ID" value="KAJ8041564.1"/>
    <property type="molecule type" value="Genomic_DNA"/>
</dbReference>
<evidence type="ECO:0000256" key="16">
    <source>
        <dbReference type="SAM" id="MobiDB-lite"/>
    </source>
</evidence>
<comment type="subcellular location">
    <subcellularLocation>
        <location evidence="4">Cytoplasm</location>
    </subcellularLocation>
    <subcellularLocation>
        <location evidence="1">Early endosome membrane</location>
    </subcellularLocation>
    <subcellularLocation>
        <location evidence="3">Late endosome membrane</location>
        <topology evidence="3">Peripheral membrane protein</topology>
        <orientation evidence="3">Cytoplasmic side</orientation>
    </subcellularLocation>
    <subcellularLocation>
        <location evidence="2">Lysosome</location>
    </subcellularLocation>
</comment>
<dbReference type="GO" id="GO:0008333">
    <property type="term" value="P:endosome to lysosome transport"/>
    <property type="evidence" value="ECO:0007669"/>
    <property type="project" value="TreeGrafter"/>
</dbReference>
<keyword evidence="19" id="KW-1185">Reference proteome</keyword>
<evidence type="ECO:0000256" key="6">
    <source>
        <dbReference type="ARBA" id="ARBA00022490"/>
    </source>
</evidence>
<comment type="subunit">
    <text evidence="14">Homooligomer. Interacts with EGFR.</text>
</comment>
<evidence type="ECO:0000256" key="13">
    <source>
        <dbReference type="ARBA" id="ARBA00023228"/>
    </source>
</evidence>
<dbReference type="GO" id="GO:0006622">
    <property type="term" value="P:protein targeting to lysosome"/>
    <property type="evidence" value="ECO:0007669"/>
    <property type="project" value="TreeGrafter"/>
</dbReference>
<name>A0A9Q1HCY5_HOLLE</name>
<keyword evidence="11" id="KW-0446">Lipid-binding</keyword>
<keyword evidence="12" id="KW-0472">Membrane</keyword>
<comment type="caution">
    <text evidence="18">The sequence shown here is derived from an EMBL/GenBank/DDBJ whole genome shotgun (WGS) entry which is preliminary data.</text>
</comment>
<dbReference type="PANTHER" id="PTHR22999">
    <property type="entry name" value="PX SERINE/THREONINE KINASE PXK"/>
    <property type="match status" value="1"/>
</dbReference>
<keyword evidence="9" id="KW-0653">Protein transport</keyword>
<dbReference type="Gene3D" id="3.30.1520.10">
    <property type="entry name" value="Phox-like domain"/>
    <property type="match status" value="1"/>
</dbReference>
<reference evidence="18" key="1">
    <citation type="submission" date="2021-10" db="EMBL/GenBank/DDBJ databases">
        <title>Tropical sea cucumber genome reveals ecological adaptation and Cuvierian tubules defense mechanism.</title>
        <authorList>
            <person name="Chen T."/>
        </authorList>
    </citation>
    <scope>NUCLEOTIDE SEQUENCE</scope>
    <source>
        <strain evidence="18">Nanhai2018</strain>
        <tissue evidence="18">Muscle</tissue>
    </source>
</reference>
<feature type="compositionally biased region" description="Basic and acidic residues" evidence="16">
    <location>
        <begin position="44"/>
        <end position="57"/>
    </location>
</feature>
<proteinExistence type="predicted"/>
<dbReference type="InterPro" id="IPR001683">
    <property type="entry name" value="PX_dom"/>
</dbReference>
<evidence type="ECO:0000256" key="10">
    <source>
        <dbReference type="ARBA" id="ARBA00023054"/>
    </source>
</evidence>
<keyword evidence="5" id="KW-0813">Transport</keyword>
<evidence type="ECO:0000256" key="15">
    <source>
        <dbReference type="ARBA" id="ARBA00071931"/>
    </source>
</evidence>
<dbReference type="InterPro" id="IPR051837">
    <property type="entry name" value="SortingNexin/PXDomain-PKLike"/>
</dbReference>
<evidence type="ECO:0000256" key="14">
    <source>
        <dbReference type="ARBA" id="ARBA00063452"/>
    </source>
</evidence>